<gene>
    <name evidence="10" type="ORF">ACFSJH_17345</name>
</gene>
<dbReference type="InterPro" id="IPR003593">
    <property type="entry name" value="AAA+_ATPase"/>
</dbReference>
<name>A0ABW4YPU0_9BACL</name>
<dbReference type="InterPro" id="IPR015856">
    <property type="entry name" value="ABC_transpr_CbiO/EcfA_su"/>
</dbReference>
<keyword evidence="11" id="KW-1185">Reference proteome</keyword>
<keyword evidence="6 10" id="KW-0067">ATP-binding</keyword>
<evidence type="ECO:0000256" key="4">
    <source>
        <dbReference type="ARBA" id="ARBA00022475"/>
    </source>
</evidence>
<comment type="caution">
    <text evidence="10">The sequence shown here is derived from an EMBL/GenBank/DDBJ whole genome shotgun (WGS) entry which is preliminary data.</text>
</comment>
<evidence type="ECO:0000256" key="3">
    <source>
        <dbReference type="ARBA" id="ARBA00022448"/>
    </source>
</evidence>
<dbReference type="GO" id="GO:0005524">
    <property type="term" value="F:ATP binding"/>
    <property type="evidence" value="ECO:0007669"/>
    <property type="project" value="UniProtKB-KW"/>
</dbReference>
<keyword evidence="7" id="KW-1278">Translocase</keyword>
<evidence type="ECO:0000259" key="9">
    <source>
        <dbReference type="PROSITE" id="PS50893"/>
    </source>
</evidence>
<organism evidence="10 11">
    <name type="scientific">Paenibacillus yanchengensis</name>
    <dbReference type="NCBI Taxonomy" id="2035833"/>
    <lineage>
        <taxon>Bacteria</taxon>
        <taxon>Bacillati</taxon>
        <taxon>Bacillota</taxon>
        <taxon>Bacilli</taxon>
        <taxon>Bacillales</taxon>
        <taxon>Paenibacillaceae</taxon>
        <taxon>Paenibacillus</taxon>
    </lineage>
</organism>
<dbReference type="InterPro" id="IPR003439">
    <property type="entry name" value="ABC_transporter-like_ATP-bd"/>
</dbReference>
<dbReference type="SMART" id="SM00382">
    <property type="entry name" value="AAA"/>
    <property type="match status" value="1"/>
</dbReference>
<evidence type="ECO:0000313" key="10">
    <source>
        <dbReference type="EMBL" id="MFD2117499.1"/>
    </source>
</evidence>
<protein>
    <submittedName>
        <fullName evidence="10">ATP-binding cassette domain-containing protein</fullName>
    </submittedName>
</protein>
<dbReference type="PROSITE" id="PS50893">
    <property type="entry name" value="ABC_TRANSPORTER_2"/>
    <property type="match status" value="1"/>
</dbReference>
<dbReference type="PANTHER" id="PTHR43553">
    <property type="entry name" value="HEAVY METAL TRANSPORTER"/>
    <property type="match status" value="1"/>
</dbReference>
<evidence type="ECO:0000256" key="2">
    <source>
        <dbReference type="ARBA" id="ARBA00005417"/>
    </source>
</evidence>
<keyword evidence="4" id="KW-1003">Cell membrane</keyword>
<comment type="similarity">
    <text evidence="2">Belongs to the ABC transporter superfamily.</text>
</comment>
<dbReference type="Proteomes" id="UP001597362">
    <property type="component" value="Unassembled WGS sequence"/>
</dbReference>
<dbReference type="InterPro" id="IPR027417">
    <property type="entry name" value="P-loop_NTPase"/>
</dbReference>
<dbReference type="RefSeq" id="WP_377774729.1">
    <property type="nucleotide sequence ID" value="NZ_JBHUHO010000040.1"/>
</dbReference>
<dbReference type="SUPFAM" id="SSF52540">
    <property type="entry name" value="P-loop containing nucleoside triphosphate hydrolases"/>
    <property type="match status" value="1"/>
</dbReference>
<keyword evidence="3" id="KW-0813">Transport</keyword>
<keyword evidence="5" id="KW-0547">Nucleotide-binding</keyword>
<dbReference type="PROSITE" id="PS00211">
    <property type="entry name" value="ABC_TRANSPORTER_1"/>
    <property type="match status" value="1"/>
</dbReference>
<dbReference type="PANTHER" id="PTHR43553:SF24">
    <property type="entry name" value="ENERGY-COUPLING FACTOR TRANSPORTER ATP-BINDING PROTEIN ECFA1"/>
    <property type="match status" value="1"/>
</dbReference>
<accession>A0ABW4YPU0</accession>
<evidence type="ECO:0000256" key="6">
    <source>
        <dbReference type="ARBA" id="ARBA00022840"/>
    </source>
</evidence>
<dbReference type="CDD" id="cd03225">
    <property type="entry name" value="ABC_cobalt_CbiO_domain1"/>
    <property type="match status" value="1"/>
</dbReference>
<dbReference type="InterPro" id="IPR050095">
    <property type="entry name" value="ECF_ABC_transporter_ATP-bd"/>
</dbReference>
<dbReference type="EMBL" id="JBHUHO010000040">
    <property type="protein sequence ID" value="MFD2117499.1"/>
    <property type="molecule type" value="Genomic_DNA"/>
</dbReference>
<dbReference type="Pfam" id="PF00005">
    <property type="entry name" value="ABC_tran"/>
    <property type="match status" value="1"/>
</dbReference>
<evidence type="ECO:0000256" key="8">
    <source>
        <dbReference type="ARBA" id="ARBA00023136"/>
    </source>
</evidence>
<evidence type="ECO:0000256" key="1">
    <source>
        <dbReference type="ARBA" id="ARBA00004202"/>
    </source>
</evidence>
<dbReference type="InterPro" id="IPR017871">
    <property type="entry name" value="ABC_transporter-like_CS"/>
</dbReference>
<proteinExistence type="inferred from homology"/>
<sequence>MNQQQLPAIQLQHIYYNYQQTSILSDFCLTIEQGEWVAIAGSNGSGKSTFARLINGLLQADRGEIYLFGEKLTEASVYDLRKHIGYIFASPDDQFVGLTVADDIAFGLENLCLSHAEMSARIQYYAQLFDITSLLDRHPGTLSGGQKQRVAIAAVLAMEPKIIIMDEALSMLDAAFKQSFMQYLATEARKKGQTLLTISHDLAELAAADRLILLHDGQIIADGAPQQLLQQQQLLTTCRLLPEYTTELSRELQKLGIPIELCRTEKEVLAALWALHSKTFPSDLTKKEQMPL</sequence>
<reference evidence="11" key="1">
    <citation type="journal article" date="2019" name="Int. J. Syst. Evol. Microbiol.">
        <title>The Global Catalogue of Microorganisms (GCM) 10K type strain sequencing project: providing services to taxonomists for standard genome sequencing and annotation.</title>
        <authorList>
            <consortium name="The Broad Institute Genomics Platform"/>
            <consortium name="The Broad Institute Genome Sequencing Center for Infectious Disease"/>
            <person name="Wu L."/>
            <person name="Ma J."/>
        </authorList>
    </citation>
    <scope>NUCLEOTIDE SEQUENCE [LARGE SCALE GENOMIC DNA]</scope>
    <source>
        <strain evidence="11">GH52</strain>
    </source>
</reference>
<evidence type="ECO:0000256" key="5">
    <source>
        <dbReference type="ARBA" id="ARBA00022741"/>
    </source>
</evidence>
<evidence type="ECO:0000256" key="7">
    <source>
        <dbReference type="ARBA" id="ARBA00022967"/>
    </source>
</evidence>
<comment type="subcellular location">
    <subcellularLocation>
        <location evidence="1">Cell membrane</location>
        <topology evidence="1">Peripheral membrane protein</topology>
    </subcellularLocation>
</comment>
<evidence type="ECO:0000313" key="11">
    <source>
        <dbReference type="Proteomes" id="UP001597362"/>
    </source>
</evidence>
<feature type="domain" description="ABC transporter" evidence="9">
    <location>
        <begin position="9"/>
        <end position="241"/>
    </location>
</feature>
<dbReference type="Gene3D" id="3.40.50.300">
    <property type="entry name" value="P-loop containing nucleotide triphosphate hydrolases"/>
    <property type="match status" value="1"/>
</dbReference>
<keyword evidence="8" id="KW-0472">Membrane</keyword>